<comment type="caution">
    <text evidence="2">The sequence shown here is derived from an EMBL/GenBank/DDBJ whole genome shotgun (WGS) entry which is preliminary data.</text>
</comment>
<evidence type="ECO:0000313" key="3">
    <source>
        <dbReference type="Proteomes" id="UP001066276"/>
    </source>
</evidence>
<evidence type="ECO:0000313" key="2">
    <source>
        <dbReference type="EMBL" id="KAJ1201446.1"/>
    </source>
</evidence>
<protein>
    <submittedName>
        <fullName evidence="2">Uncharacterized protein</fullName>
    </submittedName>
</protein>
<feature type="compositionally biased region" description="Low complexity" evidence="1">
    <location>
        <begin position="150"/>
        <end position="162"/>
    </location>
</feature>
<dbReference type="AlphaFoldDB" id="A0AAV7VM51"/>
<accession>A0AAV7VM51</accession>
<gene>
    <name evidence="2" type="ORF">NDU88_005255</name>
</gene>
<sequence length="162" mass="17209">MMTCPLIRLLTAQIILITYFEGGLFVMSEDLVQQALARLEEAGRLDLLTPATRPHARLVRRASAGVTAAVAACLPQRRDADREIEVSLRGCSRTQRAASVGVGGQKASRLAPGDRILKSGSLEVLQGDRHKGNALQFGSGRVKSHKRRGGAALDARAGAAKG</sequence>
<keyword evidence="3" id="KW-1185">Reference proteome</keyword>
<proteinExistence type="predicted"/>
<dbReference type="Proteomes" id="UP001066276">
    <property type="component" value="Chromosome 2_1"/>
</dbReference>
<evidence type="ECO:0000256" key="1">
    <source>
        <dbReference type="SAM" id="MobiDB-lite"/>
    </source>
</evidence>
<feature type="region of interest" description="Disordered" evidence="1">
    <location>
        <begin position="134"/>
        <end position="162"/>
    </location>
</feature>
<dbReference type="EMBL" id="JANPWB010000003">
    <property type="protein sequence ID" value="KAJ1201446.1"/>
    <property type="molecule type" value="Genomic_DNA"/>
</dbReference>
<reference evidence="2" key="1">
    <citation type="journal article" date="2022" name="bioRxiv">
        <title>Sequencing and chromosome-scale assembly of the giantPleurodeles waltlgenome.</title>
        <authorList>
            <person name="Brown T."/>
            <person name="Elewa A."/>
            <person name="Iarovenko S."/>
            <person name="Subramanian E."/>
            <person name="Araus A.J."/>
            <person name="Petzold A."/>
            <person name="Susuki M."/>
            <person name="Suzuki K.-i.T."/>
            <person name="Hayashi T."/>
            <person name="Toyoda A."/>
            <person name="Oliveira C."/>
            <person name="Osipova E."/>
            <person name="Leigh N.D."/>
            <person name="Simon A."/>
            <person name="Yun M.H."/>
        </authorList>
    </citation>
    <scope>NUCLEOTIDE SEQUENCE</scope>
    <source>
        <strain evidence="2">20211129_DDA</strain>
        <tissue evidence="2">Liver</tissue>
    </source>
</reference>
<organism evidence="2 3">
    <name type="scientific">Pleurodeles waltl</name>
    <name type="common">Iberian ribbed newt</name>
    <dbReference type="NCBI Taxonomy" id="8319"/>
    <lineage>
        <taxon>Eukaryota</taxon>
        <taxon>Metazoa</taxon>
        <taxon>Chordata</taxon>
        <taxon>Craniata</taxon>
        <taxon>Vertebrata</taxon>
        <taxon>Euteleostomi</taxon>
        <taxon>Amphibia</taxon>
        <taxon>Batrachia</taxon>
        <taxon>Caudata</taxon>
        <taxon>Salamandroidea</taxon>
        <taxon>Salamandridae</taxon>
        <taxon>Pleurodelinae</taxon>
        <taxon>Pleurodeles</taxon>
    </lineage>
</organism>
<name>A0AAV7VM51_PLEWA</name>